<dbReference type="EMBL" id="JAHQIW010006890">
    <property type="protein sequence ID" value="KAJ1371010.1"/>
    <property type="molecule type" value="Genomic_DNA"/>
</dbReference>
<name>A0AAD5R7U9_PARTN</name>
<proteinExistence type="predicted"/>
<evidence type="ECO:0000313" key="1">
    <source>
        <dbReference type="EMBL" id="KAJ1371010.1"/>
    </source>
</evidence>
<gene>
    <name evidence="1" type="ORF">KIN20_032871</name>
</gene>
<reference evidence="1" key="1">
    <citation type="submission" date="2021-06" db="EMBL/GenBank/DDBJ databases">
        <title>Parelaphostrongylus tenuis whole genome reference sequence.</title>
        <authorList>
            <person name="Garwood T.J."/>
            <person name="Larsen P.A."/>
            <person name="Fountain-Jones N.M."/>
            <person name="Garbe J.R."/>
            <person name="Macchietto M.G."/>
            <person name="Kania S.A."/>
            <person name="Gerhold R.W."/>
            <person name="Richards J.E."/>
            <person name="Wolf T.M."/>
        </authorList>
    </citation>
    <scope>NUCLEOTIDE SEQUENCE</scope>
    <source>
        <strain evidence="1">MNPRO001-30</strain>
        <tissue evidence="1">Meninges</tissue>
    </source>
</reference>
<evidence type="ECO:0000313" key="2">
    <source>
        <dbReference type="Proteomes" id="UP001196413"/>
    </source>
</evidence>
<accession>A0AAD5R7U9</accession>
<organism evidence="1 2">
    <name type="scientific">Parelaphostrongylus tenuis</name>
    <name type="common">Meningeal worm</name>
    <dbReference type="NCBI Taxonomy" id="148309"/>
    <lineage>
        <taxon>Eukaryota</taxon>
        <taxon>Metazoa</taxon>
        <taxon>Ecdysozoa</taxon>
        <taxon>Nematoda</taxon>
        <taxon>Chromadorea</taxon>
        <taxon>Rhabditida</taxon>
        <taxon>Rhabditina</taxon>
        <taxon>Rhabditomorpha</taxon>
        <taxon>Strongyloidea</taxon>
        <taxon>Metastrongylidae</taxon>
        <taxon>Parelaphostrongylus</taxon>
    </lineage>
</organism>
<sequence>MLSHQIARSDQKPNGFEFIGTGFMYEDGDSCAKETTRSPIESTVQIPAPPTLYSFPRIRQLEGLQFTNTLVWLLFYN</sequence>
<dbReference type="AlphaFoldDB" id="A0AAD5R7U9"/>
<comment type="caution">
    <text evidence="1">The sequence shown here is derived from an EMBL/GenBank/DDBJ whole genome shotgun (WGS) entry which is preliminary data.</text>
</comment>
<protein>
    <submittedName>
        <fullName evidence="1">Uncharacterized protein</fullName>
    </submittedName>
</protein>
<dbReference type="Proteomes" id="UP001196413">
    <property type="component" value="Unassembled WGS sequence"/>
</dbReference>
<keyword evidence="2" id="KW-1185">Reference proteome</keyword>